<gene>
    <name evidence="1" type="ORF">KUL25_13930</name>
</gene>
<proteinExistence type="predicted"/>
<evidence type="ECO:0000313" key="1">
    <source>
        <dbReference type="EMBL" id="QXL86560.1"/>
    </source>
</evidence>
<keyword evidence="2" id="KW-1185">Reference proteome</keyword>
<dbReference type="EMBL" id="CP078073">
    <property type="protein sequence ID" value="QXL86560.1"/>
    <property type="molecule type" value="Genomic_DNA"/>
</dbReference>
<name>A0A975TSR8_9RHOB</name>
<evidence type="ECO:0000313" key="2">
    <source>
        <dbReference type="Proteomes" id="UP000693972"/>
    </source>
</evidence>
<dbReference type="AlphaFoldDB" id="A0A975TSR8"/>
<dbReference type="EMBL" id="JAIMBW010000001">
    <property type="protein sequence ID" value="MBY4893866.1"/>
    <property type="molecule type" value="Genomic_DNA"/>
</dbReference>
<organism evidence="1">
    <name type="scientific">Gymnodinialimonas phycosphaerae</name>
    <dbReference type="NCBI Taxonomy" id="2841589"/>
    <lineage>
        <taxon>Bacteria</taxon>
        <taxon>Pseudomonadati</taxon>
        <taxon>Pseudomonadota</taxon>
        <taxon>Alphaproteobacteria</taxon>
        <taxon>Rhodobacterales</taxon>
        <taxon>Paracoccaceae</taxon>
        <taxon>Gymnodinialimonas</taxon>
    </lineage>
</organism>
<accession>A0A975TSR8</accession>
<dbReference type="Proteomes" id="UP000693972">
    <property type="component" value="Unassembled WGS sequence"/>
</dbReference>
<sequence length="55" mass="5310">MTLFLFSLGVIALSGLGLAIGVLAGRGPIKGSCGGISCGVPGGCAACPSRKDMTK</sequence>
<evidence type="ECO:0008006" key="3">
    <source>
        <dbReference type="Google" id="ProtNLM"/>
    </source>
</evidence>
<reference evidence="1 2" key="1">
    <citation type="submission" date="2021-07" db="EMBL/GenBank/DDBJ databases">
        <title>Karlodiniumbacter phycospheric gen. nov., sp. nov., a phycosphere bacterium isolated from karlodinium veneficum.</title>
        <authorList>
            <person name="Peng Y."/>
            <person name="Jiang L."/>
            <person name="Lee J."/>
        </authorList>
    </citation>
    <scope>NUCLEOTIDE SEQUENCE</scope>
    <source>
        <strain evidence="1 2">N5</strain>
    </source>
</reference>
<protein>
    <recommendedName>
        <fullName evidence="3">(Na+)-NQR maturation NqrM</fullName>
    </recommendedName>
</protein>
<dbReference type="RefSeq" id="WP_257893505.1">
    <property type="nucleotide sequence ID" value="NZ_JAIMBW010000001.1"/>
</dbReference>